<evidence type="ECO:0000256" key="5">
    <source>
        <dbReference type="ARBA" id="ARBA00022448"/>
    </source>
</evidence>
<feature type="compositionally biased region" description="Low complexity" evidence="15">
    <location>
        <begin position="571"/>
        <end position="582"/>
    </location>
</feature>
<evidence type="ECO:0000256" key="12">
    <source>
        <dbReference type="ARBA" id="ARBA00037777"/>
    </source>
</evidence>
<dbReference type="PROSITE" id="PS00216">
    <property type="entry name" value="SUGAR_TRANSPORT_1"/>
    <property type="match status" value="1"/>
</dbReference>
<comment type="catalytic activity">
    <reaction evidence="1">
        <text>D-glucose(out) = D-glucose(in)</text>
        <dbReference type="Rhea" id="RHEA:60376"/>
        <dbReference type="ChEBI" id="CHEBI:4167"/>
    </reaction>
</comment>
<organism evidence="18 19">
    <name type="scientific">Pelobates cultripes</name>
    <name type="common">Western spadefoot toad</name>
    <dbReference type="NCBI Taxonomy" id="61616"/>
    <lineage>
        <taxon>Eukaryota</taxon>
        <taxon>Metazoa</taxon>
        <taxon>Chordata</taxon>
        <taxon>Craniata</taxon>
        <taxon>Vertebrata</taxon>
        <taxon>Euteleostomi</taxon>
        <taxon>Amphibia</taxon>
        <taxon>Batrachia</taxon>
        <taxon>Anura</taxon>
        <taxon>Pelobatoidea</taxon>
        <taxon>Pelobatidae</taxon>
        <taxon>Pelobates</taxon>
    </lineage>
</organism>
<evidence type="ECO:0000256" key="7">
    <source>
        <dbReference type="ARBA" id="ARBA00022597"/>
    </source>
</evidence>
<feature type="transmembrane region" description="Helical" evidence="16">
    <location>
        <begin position="438"/>
        <end position="463"/>
    </location>
</feature>
<keyword evidence="7 18" id="KW-0762">Sugar transport</keyword>
<evidence type="ECO:0000256" key="11">
    <source>
        <dbReference type="ARBA" id="ARBA00023180"/>
    </source>
</evidence>
<evidence type="ECO:0000256" key="10">
    <source>
        <dbReference type="ARBA" id="ARBA00023136"/>
    </source>
</evidence>
<keyword evidence="5" id="KW-0813">Transport</keyword>
<feature type="transmembrane region" description="Helical" evidence="16">
    <location>
        <begin position="105"/>
        <end position="127"/>
    </location>
</feature>
<evidence type="ECO:0000259" key="17">
    <source>
        <dbReference type="PROSITE" id="PS50850"/>
    </source>
</evidence>
<gene>
    <name evidence="18" type="ORF">PECUL_23A009566</name>
</gene>
<dbReference type="Pfam" id="PF00083">
    <property type="entry name" value="Sugar_tr"/>
    <property type="match status" value="2"/>
</dbReference>
<dbReference type="InterPro" id="IPR050820">
    <property type="entry name" value="MFS_Sugar_Transporter"/>
</dbReference>
<dbReference type="GO" id="GO:0016020">
    <property type="term" value="C:membrane"/>
    <property type="evidence" value="ECO:0007669"/>
    <property type="project" value="InterPro"/>
</dbReference>
<feature type="transmembrane region" description="Helical" evidence="16">
    <location>
        <begin position="53"/>
        <end position="73"/>
    </location>
</feature>
<feature type="domain" description="Major facilitator superfamily (MFS) profile" evidence="17">
    <location>
        <begin position="15"/>
        <end position="529"/>
    </location>
</feature>
<evidence type="ECO:0000256" key="6">
    <source>
        <dbReference type="ARBA" id="ARBA00022490"/>
    </source>
</evidence>
<keyword evidence="11" id="KW-0325">Glycoprotein</keyword>
<evidence type="ECO:0000256" key="15">
    <source>
        <dbReference type="SAM" id="MobiDB-lite"/>
    </source>
</evidence>
<feature type="transmembrane region" description="Helical" evidence="16">
    <location>
        <begin position="507"/>
        <end position="525"/>
    </location>
</feature>
<keyword evidence="8 16" id="KW-0812">Transmembrane</keyword>
<evidence type="ECO:0000256" key="4">
    <source>
        <dbReference type="ARBA" id="ARBA00007004"/>
    </source>
</evidence>
<feature type="transmembrane region" description="Helical" evidence="16">
    <location>
        <begin position="139"/>
        <end position="162"/>
    </location>
</feature>
<evidence type="ECO:0000256" key="1">
    <source>
        <dbReference type="ARBA" id="ARBA00000618"/>
    </source>
</evidence>
<feature type="transmembrane region" description="Helical" evidence="16">
    <location>
        <begin position="244"/>
        <end position="269"/>
    </location>
</feature>
<dbReference type="InterPro" id="IPR005828">
    <property type="entry name" value="MFS_sugar_transport-like"/>
</dbReference>
<proteinExistence type="inferred from homology"/>
<evidence type="ECO:0000256" key="16">
    <source>
        <dbReference type="SAM" id="Phobius"/>
    </source>
</evidence>
<feature type="transmembrane region" description="Helical" evidence="16">
    <location>
        <begin position="80"/>
        <end position="99"/>
    </location>
</feature>
<keyword evidence="6" id="KW-0963">Cytoplasm</keyword>
<evidence type="ECO:0000256" key="8">
    <source>
        <dbReference type="ARBA" id="ARBA00022692"/>
    </source>
</evidence>
<dbReference type="InterPro" id="IPR036259">
    <property type="entry name" value="MFS_trans_sf"/>
</dbReference>
<feature type="transmembrane region" description="Helical" evidence="16">
    <location>
        <begin position="475"/>
        <end position="495"/>
    </location>
</feature>
<dbReference type="GO" id="GO:0048471">
    <property type="term" value="C:perinuclear region of cytoplasm"/>
    <property type="evidence" value="ECO:0007669"/>
    <property type="project" value="UniProtKB-SubCell"/>
</dbReference>
<dbReference type="GO" id="GO:0055056">
    <property type="term" value="F:D-glucose transmembrane transporter activity"/>
    <property type="evidence" value="ECO:0007669"/>
    <property type="project" value="TreeGrafter"/>
</dbReference>
<evidence type="ECO:0000313" key="18">
    <source>
        <dbReference type="EMBL" id="CAH2302955.1"/>
    </source>
</evidence>
<dbReference type="PRINTS" id="PR00171">
    <property type="entry name" value="SUGRTRNSPORT"/>
</dbReference>
<dbReference type="GO" id="GO:1904659">
    <property type="term" value="P:D-glucose transmembrane transport"/>
    <property type="evidence" value="ECO:0007669"/>
    <property type="project" value="TreeGrafter"/>
</dbReference>
<feature type="transmembrane region" description="Helical" evidence="16">
    <location>
        <begin position="168"/>
        <end position="189"/>
    </location>
</feature>
<feature type="transmembrane region" description="Helical" evidence="16">
    <location>
        <begin position="281"/>
        <end position="302"/>
    </location>
</feature>
<keyword evidence="19" id="KW-1185">Reference proteome</keyword>
<keyword evidence="9 16" id="KW-1133">Transmembrane helix</keyword>
<evidence type="ECO:0000256" key="3">
    <source>
        <dbReference type="ARBA" id="ARBA00004556"/>
    </source>
</evidence>
<evidence type="ECO:0000256" key="2">
    <source>
        <dbReference type="ARBA" id="ARBA00004127"/>
    </source>
</evidence>
<keyword evidence="10 16" id="KW-0472">Membrane</keyword>
<evidence type="ECO:0000256" key="9">
    <source>
        <dbReference type="ARBA" id="ARBA00022989"/>
    </source>
</evidence>
<evidence type="ECO:0000256" key="13">
    <source>
        <dbReference type="ARBA" id="ARBA00039240"/>
    </source>
</evidence>
<dbReference type="SUPFAM" id="SSF103473">
    <property type="entry name" value="MFS general substrate transporter"/>
    <property type="match status" value="1"/>
</dbReference>
<comment type="function">
    <text evidence="12">Facilitative glucose transporter required for the development of the cardiovascular system.</text>
</comment>
<reference evidence="18" key="1">
    <citation type="submission" date="2022-03" db="EMBL/GenBank/DDBJ databases">
        <authorList>
            <person name="Alioto T."/>
            <person name="Alioto T."/>
            <person name="Gomez Garrido J."/>
        </authorList>
    </citation>
    <scope>NUCLEOTIDE SEQUENCE</scope>
</reference>
<comment type="similarity">
    <text evidence="4">Belongs to the major facilitator superfamily. Sugar transporter (TC 2.A.1.1) family. Glucose transporter subfamily.</text>
</comment>
<evidence type="ECO:0000313" key="19">
    <source>
        <dbReference type="Proteomes" id="UP001295444"/>
    </source>
</evidence>
<evidence type="ECO:0000256" key="14">
    <source>
        <dbReference type="ARBA" id="ARBA00042909"/>
    </source>
</evidence>
<feature type="region of interest" description="Disordered" evidence="15">
    <location>
        <begin position="563"/>
        <end position="582"/>
    </location>
</feature>
<dbReference type="GO" id="GO:0072359">
    <property type="term" value="P:circulatory system development"/>
    <property type="evidence" value="ECO:0007669"/>
    <property type="project" value="TreeGrafter"/>
</dbReference>
<accession>A0AAD1SKV5</accession>
<comment type="subcellular location">
    <subcellularLocation>
        <location evidence="3">Cytoplasm</location>
        <location evidence="3">Perinuclear region</location>
    </subcellularLocation>
    <subcellularLocation>
        <location evidence="2">Endomembrane system</location>
        <topology evidence="2">Multi-pass membrane protein</topology>
    </subcellularLocation>
</comment>
<name>A0AAD1SKV5_PELCU</name>
<dbReference type="PROSITE" id="PS50850">
    <property type="entry name" value="MFS"/>
    <property type="match status" value="1"/>
</dbReference>
<dbReference type="FunFam" id="1.20.1250.20:FF:000164">
    <property type="entry name" value="solute carrier family 2, facilitated glucose transporter member 10"/>
    <property type="match status" value="1"/>
</dbReference>
<dbReference type="PANTHER" id="PTHR48023:SF7">
    <property type="entry name" value="SOLUTE CARRIER FAMILY 2, FACILITATED GLUCOSE TRANSPORTER MEMBER 10"/>
    <property type="match status" value="1"/>
</dbReference>
<sequence length="582" mass="63516">MQCVSCLGSAVLLLAAAVSTLGGLIFGYELGIISGALLQLKNEFYLTCFQQEALVSAVLVGALLSSLIGGVIIDQCGRRTSILASNLVVLAGSLVLVLANSFCFLVIGRVIIGVAISLSSMACCIFVSEIVRPHQRGKLVSLYETGITVGILLSYAMNYFLANVKEGWRYMFGLAITPALAQFISILFLPSKPKLTTWNQETGNGFIQMKDIEEIEEVKPVQQKRDYTFVDLFSLKDNMRTRTFVGLGLVMFQQLTGQPNVLFYASTIFRSVGFQSNSSAVLASVGLGLVKVLSTLVAMGCADKAGRRILLIAGCAIMTVSITGIGLLSFNIELGTHEDCKALIKSNVSYDLSNSSEFVGGMAETFDSEYRSAQRNTLVAKTQSIPLGLVNDQLPAMSTSSKVWSNGDFLQPDKDHVKQTTAHSASTELLNNSLVLNWIVLLSMMTFVSAFSISFGPMTWLVLSEIFPAEIRGRAFAFCNSFNWATNLLISLSFLEVINSVGLSWTFLAYGMMGAVAIVFIYFFIPETKGKSLEEIDKEFSTKRLVSLNQKWERFPRRRLSDPGYHMMGRSNSSISSTSSTS</sequence>
<dbReference type="FunFam" id="1.20.1250.20:FF:000790">
    <property type="entry name" value="Solute carrier family 2 member 10"/>
    <property type="match status" value="1"/>
</dbReference>
<dbReference type="InterPro" id="IPR005829">
    <property type="entry name" value="Sugar_transporter_CS"/>
</dbReference>
<protein>
    <recommendedName>
        <fullName evidence="13">Solute carrier family 2, facilitated glucose transporter member 10</fullName>
    </recommendedName>
    <alternativeName>
        <fullName evidence="14">Glucose transporter type 10</fullName>
    </alternativeName>
</protein>
<dbReference type="InterPro" id="IPR020846">
    <property type="entry name" value="MFS_dom"/>
</dbReference>
<dbReference type="PANTHER" id="PTHR48023">
    <property type="entry name" value="D-XYLOSE-PROTON SYMPORTER-LIKE 2"/>
    <property type="match status" value="1"/>
</dbReference>
<dbReference type="Proteomes" id="UP001295444">
    <property type="component" value="Chromosome 06"/>
</dbReference>
<dbReference type="AlphaFoldDB" id="A0AAD1SKV5"/>
<dbReference type="EMBL" id="OW240917">
    <property type="protein sequence ID" value="CAH2302955.1"/>
    <property type="molecule type" value="Genomic_DNA"/>
</dbReference>
<feature type="transmembrane region" description="Helical" evidence="16">
    <location>
        <begin position="309"/>
        <end position="330"/>
    </location>
</feature>
<dbReference type="Gene3D" id="1.20.1250.20">
    <property type="entry name" value="MFS general substrate transporter like domains"/>
    <property type="match status" value="2"/>
</dbReference>
<dbReference type="InterPro" id="IPR003663">
    <property type="entry name" value="Sugar/inositol_transpt"/>
</dbReference>
<dbReference type="GO" id="GO:0012505">
    <property type="term" value="C:endomembrane system"/>
    <property type="evidence" value="ECO:0007669"/>
    <property type="project" value="UniProtKB-SubCell"/>
</dbReference>